<reference evidence="1" key="1">
    <citation type="journal article" date="2020" name="Stud. Mycol.">
        <title>101 Dothideomycetes genomes: a test case for predicting lifestyles and emergence of pathogens.</title>
        <authorList>
            <person name="Haridas S."/>
            <person name="Albert R."/>
            <person name="Binder M."/>
            <person name="Bloem J."/>
            <person name="Labutti K."/>
            <person name="Salamov A."/>
            <person name="Andreopoulos B."/>
            <person name="Baker S."/>
            <person name="Barry K."/>
            <person name="Bills G."/>
            <person name="Bluhm B."/>
            <person name="Cannon C."/>
            <person name="Castanera R."/>
            <person name="Culley D."/>
            <person name="Daum C."/>
            <person name="Ezra D."/>
            <person name="Gonzalez J."/>
            <person name="Henrissat B."/>
            <person name="Kuo A."/>
            <person name="Liang C."/>
            <person name="Lipzen A."/>
            <person name="Lutzoni F."/>
            <person name="Magnuson J."/>
            <person name="Mondo S."/>
            <person name="Nolan M."/>
            <person name="Ohm R."/>
            <person name="Pangilinan J."/>
            <person name="Park H.-J."/>
            <person name="Ramirez L."/>
            <person name="Alfaro M."/>
            <person name="Sun H."/>
            <person name="Tritt A."/>
            <person name="Yoshinaga Y."/>
            <person name="Zwiers L.-H."/>
            <person name="Turgeon B."/>
            <person name="Goodwin S."/>
            <person name="Spatafora J."/>
            <person name="Crous P."/>
            <person name="Grigoriev I."/>
        </authorList>
    </citation>
    <scope>NUCLEOTIDE SEQUENCE</scope>
    <source>
        <strain evidence="1">CBS 119687</strain>
    </source>
</reference>
<dbReference type="GeneID" id="54402542"/>
<keyword evidence="2" id="KW-1185">Reference proteome</keyword>
<dbReference type="EMBL" id="ML977521">
    <property type="protein sequence ID" value="KAF2123940.1"/>
    <property type="molecule type" value="Genomic_DNA"/>
</dbReference>
<dbReference type="Proteomes" id="UP000799771">
    <property type="component" value="Unassembled WGS sequence"/>
</dbReference>
<sequence length="287" mass="31664">MFDRKSDYDCTEDLFNVVVSKIPLRIKTRRFRDVSTETLETRVAAACVKSLITQGLVGILGTKSPRDLDLPAIQSILPPATPHSSLPPAPQPLLLPKQLALDSVRASPLYKELDQQVQAMKRQIGMLCAETEGLRKRSKTDQGYLQLPFEQNLTQPQQAIMPITTQSRRLHVHLQVHLPEDLSDLDRAGSSGSSPLILHTESERPASQTVVAWAGGQVVTKQQAQQYLNDLKCPLCNNIFKTRGGLMAHVKVKGDANHSTPLAVTWKAALQDALALQKPRTKMGVSK</sequence>
<name>A0A6A5ZWH6_9PLEO</name>
<evidence type="ECO:0000313" key="2">
    <source>
        <dbReference type="Proteomes" id="UP000799771"/>
    </source>
</evidence>
<dbReference type="AlphaFoldDB" id="A0A6A5ZWH6"/>
<dbReference type="RefSeq" id="XP_033518333.1">
    <property type="nucleotide sequence ID" value="XM_033662110.1"/>
</dbReference>
<evidence type="ECO:0000313" key="1">
    <source>
        <dbReference type="EMBL" id="KAF2123940.1"/>
    </source>
</evidence>
<organism evidence="1 2">
    <name type="scientific">Dothidotthia symphoricarpi CBS 119687</name>
    <dbReference type="NCBI Taxonomy" id="1392245"/>
    <lineage>
        <taxon>Eukaryota</taxon>
        <taxon>Fungi</taxon>
        <taxon>Dikarya</taxon>
        <taxon>Ascomycota</taxon>
        <taxon>Pezizomycotina</taxon>
        <taxon>Dothideomycetes</taxon>
        <taxon>Pleosporomycetidae</taxon>
        <taxon>Pleosporales</taxon>
        <taxon>Dothidotthiaceae</taxon>
        <taxon>Dothidotthia</taxon>
    </lineage>
</organism>
<proteinExistence type="predicted"/>
<gene>
    <name evidence="1" type="ORF">P153DRAFT_141451</name>
</gene>
<accession>A0A6A5ZWH6</accession>
<protein>
    <submittedName>
        <fullName evidence="1">Uncharacterized protein</fullName>
    </submittedName>
</protein>